<gene>
    <name evidence="9" type="ORF">BA177_16345</name>
</gene>
<keyword evidence="3 6" id="KW-0479">Metal-binding</keyword>
<name>A0A193LJD5_9GAMM</name>
<evidence type="ECO:0000256" key="5">
    <source>
        <dbReference type="ARBA" id="ARBA00023004"/>
    </source>
</evidence>
<evidence type="ECO:0000256" key="7">
    <source>
        <dbReference type="SAM" id="SignalP"/>
    </source>
</evidence>
<keyword evidence="5 6" id="KW-0408">Iron</keyword>
<dbReference type="PANTHER" id="PTHR11961">
    <property type="entry name" value="CYTOCHROME C"/>
    <property type="match status" value="1"/>
</dbReference>
<evidence type="ECO:0000256" key="4">
    <source>
        <dbReference type="ARBA" id="ARBA00022982"/>
    </source>
</evidence>
<keyword evidence="1" id="KW-0813">Transport</keyword>
<evidence type="ECO:0000256" key="2">
    <source>
        <dbReference type="ARBA" id="ARBA00022617"/>
    </source>
</evidence>
<dbReference type="InterPro" id="IPR036909">
    <property type="entry name" value="Cyt_c-like_dom_sf"/>
</dbReference>
<keyword evidence="4" id="KW-0249">Electron transport</keyword>
<keyword evidence="10" id="KW-1185">Reference proteome</keyword>
<dbReference type="EMBL" id="CP016268">
    <property type="protein sequence ID" value="ANO52543.1"/>
    <property type="molecule type" value="Genomic_DNA"/>
</dbReference>
<dbReference type="PROSITE" id="PS51007">
    <property type="entry name" value="CYTC"/>
    <property type="match status" value="1"/>
</dbReference>
<dbReference type="GO" id="GO:0009055">
    <property type="term" value="F:electron transfer activity"/>
    <property type="evidence" value="ECO:0007669"/>
    <property type="project" value="InterPro"/>
</dbReference>
<reference evidence="9 10" key="1">
    <citation type="submission" date="2016-06" db="EMBL/GenBank/DDBJ databases">
        <title>Complete genome sequence of a deep-branching marine Gamma Proteobacterium Woeseia oceani type strain XK5.</title>
        <authorList>
            <person name="Mu D."/>
            <person name="Du Z."/>
        </authorList>
    </citation>
    <scope>NUCLEOTIDE SEQUENCE [LARGE SCALE GENOMIC DNA]</scope>
    <source>
        <strain evidence="9 10">XK5</strain>
    </source>
</reference>
<dbReference type="GO" id="GO:0020037">
    <property type="term" value="F:heme binding"/>
    <property type="evidence" value="ECO:0007669"/>
    <property type="project" value="InterPro"/>
</dbReference>
<dbReference type="Gene3D" id="1.10.760.10">
    <property type="entry name" value="Cytochrome c-like domain"/>
    <property type="match status" value="1"/>
</dbReference>
<dbReference type="STRING" id="1548547.BA177_16345"/>
<dbReference type="RefSeq" id="WP_068617972.1">
    <property type="nucleotide sequence ID" value="NZ_CP016268.1"/>
</dbReference>
<evidence type="ECO:0000256" key="3">
    <source>
        <dbReference type="ARBA" id="ARBA00022723"/>
    </source>
</evidence>
<dbReference type="Proteomes" id="UP000092695">
    <property type="component" value="Chromosome"/>
</dbReference>
<evidence type="ECO:0000256" key="6">
    <source>
        <dbReference type="PROSITE-ProRule" id="PRU00433"/>
    </source>
</evidence>
<keyword evidence="7" id="KW-0732">Signal</keyword>
<evidence type="ECO:0000259" key="8">
    <source>
        <dbReference type="PROSITE" id="PS51007"/>
    </source>
</evidence>
<accession>A0A193LJD5</accession>
<dbReference type="InterPro" id="IPR002327">
    <property type="entry name" value="Cyt_c_1A/1B"/>
</dbReference>
<feature type="chain" id="PRO_5008260373" description="Cytochrome c domain-containing protein" evidence="7">
    <location>
        <begin position="27"/>
        <end position="140"/>
    </location>
</feature>
<sequence>MTRLAAALTVSLAATALPLLSLLAGATPPSADLAAGEQSYAKCMGCHSPDRNRTGPLHCGLLGRAAGTVPGYDYSSAMRDAGMIWTVSTLDRFLQAPLTMLPGTSMGFVGLADATERRNLIAWIATLDETSPLCADVIQP</sequence>
<dbReference type="SUPFAM" id="SSF46626">
    <property type="entry name" value="Cytochrome c"/>
    <property type="match status" value="1"/>
</dbReference>
<evidence type="ECO:0000313" key="10">
    <source>
        <dbReference type="Proteomes" id="UP000092695"/>
    </source>
</evidence>
<dbReference type="GO" id="GO:0046872">
    <property type="term" value="F:metal ion binding"/>
    <property type="evidence" value="ECO:0007669"/>
    <property type="project" value="UniProtKB-KW"/>
</dbReference>
<dbReference type="PRINTS" id="PR00604">
    <property type="entry name" value="CYTCHRMECIAB"/>
</dbReference>
<evidence type="ECO:0000313" key="9">
    <source>
        <dbReference type="EMBL" id="ANO52543.1"/>
    </source>
</evidence>
<feature type="signal peptide" evidence="7">
    <location>
        <begin position="1"/>
        <end position="26"/>
    </location>
</feature>
<dbReference type="InterPro" id="IPR009056">
    <property type="entry name" value="Cyt_c-like_dom"/>
</dbReference>
<organism evidence="9 10">
    <name type="scientific">Woeseia oceani</name>
    <dbReference type="NCBI Taxonomy" id="1548547"/>
    <lineage>
        <taxon>Bacteria</taxon>
        <taxon>Pseudomonadati</taxon>
        <taxon>Pseudomonadota</taxon>
        <taxon>Gammaproteobacteria</taxon>
        <taxon>Woeseiales</taxon>
        <taxon>Woeseiaceae</taxon>
        <taxon>Woeseia</taxon>
    </lineage>
</organism>
<feature type="domain" description="Cytochrome c" evidence="8">
    <location>
        <begin position="31"/>
        <end position="128"/>
    </location>
</feature>
<keyword evidence="2 6" id="KW-0349">Heme</keyword>
<proteinExistence type="predicted"/>
<protein>
    <recommendedName>
        <fullName evidence="8">Cytochrome c domain-containing protein</fullName>
    </recommendedName>
</protein>
<evidence type="ECO:0000256" key="1">
    <source>
        <dbReference type="ARBA" id="ARBA00022448"/>
    </source>
</evidence>
<dbReference type="AlphaFoldDB" id="A0A193LJD5"/>
<dbReference type="KEGG" id="woc:BA177_16345"/>